<sequence length="255" mass="28752">MPTPEFEVTFARTDEEHRAVQALRYKVFVTELGGDGPMIDHENGLEIDRYDQHSMYMMLLDRARGGDTSHQLVGAYRLMEQSGAQRAGGFYSAQEFDLAALMSTPLKLLELGRSCLDKEYRGGTAMYHLWSALARYVFAQRIDILFGVASFQGTNLADLNAPLRLLHERHLAPAHLRPIALEPFVLPAETDTNQLDRKATMTQIPALIKAYLRLGGYIGQGAYLDHAFNTTDVCLVLDVAQISEKQRNLYLMERK</sequence>
<dbReference type="GO" id="GO:0043810">
    <property type="term" value="F:ornithine-acyl [acyl carrier protein] N-acyltransferase activity"/>
    <property type="evidence" value="ECO:0007669"/>
    <property type="project" value="UniProtKB-EC"/>
</dbReference>
<evidence type="ECO:0000256" key="1">
    <source>
        <dbReference type="ARBA" id="ARBA00005189"/>
    </source>
</evidence>
<evidence type="ECO:0000256" key="6">
    <source>
        <dbReference type="ARBA" id="ARBA00038095"/>
    </source>
</evidence>
<evidence type="ECO:0000256" key="3">
    <source>
        <dbReference type="ARBA" id="ARBA00022679"/>
    </source>
</evidence>
<dbReference type="OrthoDB" id="9787072at2"/>
<dbReference type="PANTHER" id="PTHR37323">
    <property type="entry name" value="GCN5-RELATED N-ACETYLTRANSFERASE"/>
    <property type="match status" value="1"/>
</dbReference>
<evidence type="ECO:0000256" key="7">
    <source>
        <dbReference type="ARBA" id="ARBA00039058"/>
    </source>
</evidence>
<reference evidence="11 12" key="1">
    <citation type="submission" date="2016-10" db="EMBL/GenBank/DDBJ databases">
        <title>Genome sequence of Planktotalea frisia SH6-1.</title>
        <authorList>
            <person name="Poehlein A."/>
            <person name="Bakenhus I."/>
            <person name="Voget S."/>
            <person name="Brinkhoff T."/>
            <person name="Simon M."/>
        </authorList>
    </citation>
    <scope>NUCLEOTIDE SEQUENCE [LARGE SCALE GENOMIC DNA]</scope>
    <source>
        <strain evidence="11 12">SH6-1</strain>
    </source>
</reference>
<dbReference type="EC" id="2.3.2.30" evidence="7"/>
<keyword evidence="2" id="KW-0444">Lipid biosynthesis</keyword>
<comment type="catalytic activity">
    <reaction evidence="10">
        <text>a (3R)-hydroxyacyl-[ACP] + L-ornithine = a lyso-ornithine lipid + holo-[ACP] + H(+)</text>
        <dbReference type="Rhea" id="RHEA:20633"/>
        <dbReference type="Rhea" id="RHEA-COMP:9685"/>
        <dbReference type="Rhea" id="RHEA-COMP:9945"/>
        <dbReference type="ChEBI" id="CHEBI:15378"/>
        <dbReference type="ChEBI" id="CHEBI:46911"/>
        <dbReference type="ChEBI" id="CHEBI:64479"/>
        <dbReference type="ChEBI" id="CHEBI:78827"/>
        <dbReference type="ChEBI" id="CHEBI:138482"/>
        <dbReference type="EC" id="2.3.2.30"/>
    </reaction>
    <physiologicalReaction direction="left-to-right" evidence="10">
        <dbReference type="Rhea" id="RHEA:20634"/>
    </physiologicalReaction>
</comment>
<evidence type="ECO:0000313" key="11">
    <source>
        <dbReference type="EMBL" id="OJI94077.1"/>
    </source>
</evidence>
<evidence type="ECO:0000256" key="5">
    <source>
        <dbReference type="ARBA" id="ARBA00023315"/>
    </source>
</evidence>
<proteinExistence type="inferred from homology"/>
<accession>A0A1L9NXT1</accession>
<dbReference type="InterPro" id="IPR052351">
    <property type="entry name" value="Ornithine_N-alpha-AT"/>
</dbReference>
<evidence type="ECO:0000256" key="4">
    <source>
        <dbReference type="ARBA" id="ARBA00023098"/>
    </source>
</evidence>
<evidence type="ECO:0000256" key="9">
    <source>
        <dbReference type="ARBA" id="ARBA00045724"/>
    </source>
</evidence>
<dbReference type="STRING" id="696762.PFRI_16970"/>
<dbReference type="InterPro" id="IPR016181">
    <property type="entry name" value="Acyl_CoA_acyltransferase"/>
</dbReference>
<dbReference type="SUPFAM" id="SSF55729">
    <property type="entry name" value="Acyl-CoA N-acyltransferases (Nat)"/>
    <property type="match status" value="1"/>
</dbReference>
<comment type="pathway">
    <text evidence="1">Lipid metabolism.</text>
</comment>
<dbReference type="Gene3D" id="3.40.630.30">
    <property type="match status" value="1"/>
</dbReference>
<dbReference type="PANTHER" id="PTHR37323:SF1">
    <property type="entry name" value="L-ORNITHINE N(ALPHA)-ACYLTRANSFERASE"/>
    <property type="match status" value="1"/>
</dbReference>
<evidence type="ECO:0000313" key="12">
    <source>
        <dbReference type="Proteomes" id="UP000184514"/>
    </source>
</evidence>
<organism evidence="11 12">
    <name type="scientific">Planktotalea frisia</name>
    <dbReference type="NCBI Taxonomy" id="696762"/>
    <lineage>
        <taxon>Bacteria</taxon>
        <taxon>Pseudomonadati</taxon>
        <taxon>Pseudomonadota</taxon>
        <taxon>Alphaproteobacteria</taxon>
        <taxon>Rhodobacterales</taxon>
        <taxon>Paracoccaceae</taxon>
        <taxon>Planktotalea</taxon>
    </lineage>
</organism>
<comment type="caution">
    <text evidence="11">The sequence shown here is derived from an EMBL/GenBank/DDBJ whole genome shotgun (WGS) entry which is preliminary data.</text>
</comment>
<evidence type="ECO:0000256" key="2">
    <source>
        <dbReference type="ARBA" id="ARBA00022516"/>
    </source>
</evidence>
<dbReference type="EMBL" id="MLCB01000121">
    <property type="protein sequence ID" value="OJI94077.1"/>
    <property type="molecule type" value="Genomic_DNA"/>
</dbReference>
<dbReference type="Proteomes" id="UP000184514">
    <property type="component" value="Unassembled WGS sequence"/>
</dbReference>
<comment type="function">
    <text evidence="9">Catalyzes the first step in the biosynthesis of ornithine lipids, which are phosphorus-free membrane lipids. Catalyzes the 3-hydroxyacyl-acyl carrier protein-dependent acylation of ornithine to form lyso-ornithine lipid (LOL).</text>
</comment>
<keyword evidence="4" id="KW-0443">Lipid metabolism</keyword>
<comment type="similarity">
    <text evidence="6">Belongs to the acetyltransferase family. OlsB subfamily.</text>
</comment>
<protein>
    <recommendedName>
        <fullName evidence="8">L-ornithine N(alpha)-acyltransferase</fullName>
        <ecNumber evidence="7">2.3.2.30</ecNumber>
    </recommendedName>
</protein>
<dbReference type="AlphaFoldDB" id="A0A1L9NXT1"/>
<keyword evidence="5" id="KW-0012">Acyltransferase</keyword>
<evidence type="ECO:0000256" key="10">
    <source>
        <dbReference type="ARBA" id="ARBA00047785"/>
    </source>
</evidence>
<evidence type="ECO:0000256" key="8">
    <source>
        <dbReference type="ARBA" id="ARBA00039866"/>
    </source>
</evidence>
<keyword evidence="12" id="KW-1185">Reference proteome</keyword>
<name>A0A1L9NXT1_9RHOB</name>
<dbReference type="GO" id="GO:0006629">
    <property type="term" value="P:lipid metabolic process"/>
    <property type="evidence" value="ECO:0007669"/>
    <property type="project" value="UniProtKB-KW"/>
</dbReference>
<dbReference type="RefSeq" id="WP_072630276.1">
    <property type="nucleotide sequence ID" value="NZ_JABBAN010000033.1"/>
</dbReference>
<gene>
    <name evidence="11" type="ORF">PFRI_16970</name>
</gene>
<keyword evidence="3" id="KW-0808">Transferase</keyword>
<dbReference type="Pfam" id="PF13444">
    <property type="entry name" value="Acetyltransf_5"/>
    <property type="match status" value="1"/>
</dbReference>